<feature type="transmembrane region" description="Helical" evidence="1">
    <location>
        <begin position="6"/>
        <end position="34"/>
    </location>
</feature>
<sequence length="84" mass="8696">STGSAVGALIANILALCLCWVFAAPGLILAIVALSQTASNPSSARTCTLISWILFGVAVLSGAAYFAYWLLVGGALWFETLDTM</sequence>
<keyword evidence="1" id="KW-0812">Transmembrane</keyword>
<feature type="transmembrane region" description="Helical" evidence="1">
    <location>
        <begin position="46"/>
        <end position="71"/>
    </location>
</feature>
<keyword evidence="3" id="KW-1185">Reference proteome</keyword>
<gene>
    <name evidence="2" type="ORF">DEF24_17795</name>
</gene>
<evidence type="ECO:0008006" key="4">
    <source>
        <dbReference type="Google" id="ProtNLM"/>
    </source>
</evidence>
<evidence type="ECO:0000313" key="3">
    <source>
        <dbReference type="Proteomes" id="UP000253318"/>
    </source>
</evidence>
<dbReference type="RefSeq" id="WP_114433336.1">
    <property type="nucleotide sequence ID" value="NZ_QEIN01000145.1"/>
</dbReference>
<comment type="caution">
    <text evidence="2">The sequence shown here is derived from an EMBL/GenBank/DDBJ whole genome shotgun (WGS) entry which is preliminary data.</text>
</comment>
<dbReference type="AlphaFoldDB" id="A0A368T2C0"/>
<protein>
    <recommendedName>
        <fullName evidence="4">DUF4190 domain-containing protein</fullName>
    </recommendedName>
</protein>
<dbReference type="EMBL" id="QEIN01000145">
    <property type="protein sequence ID" value="RCV55488.1"/>
    <property type="molecule type" value="Genomic_DNA"/>
</dbReference>
<dbReference type="OrthoDB" id="3432221at2"/>
<name>A0A368T2C0_9ACTN</name>
<reference evidence="2 3" key="1">
    <citation type="submission" date="2018-04" db="EMBL/GenBank/DDBJ databases">
        <title>Novel actinobacteria from marine sediment.</title>
        <authorList>
            <person name="Ng Z.Y."/>
            <person name="Tan G.Y.A."/>
        </authorList>
    </citation>
    <scope>NUCLEOTIDE SEQUENCE [LARGE SCALE GENOMIC DNA]</scope>
    <source>
        <strain evidence="2 3">TPS81</strain>
    </source>
</reference>
<dbReference type="Proteomes" id="UP000253318">
    <property type="component" value="Unassembled WGS sequence"/>
</dbReference>
<proteinExistence type="predicted"/>
<evidence type="ECO:0000313" key="2">
    <source>
        <dbReference type="EMBL" id="RCV55488.1"/>
    </source>
</evidence>
<keyword evidence="1" id="KW-0472">Membrane</keyword>
<keyword evidence="1" id="KW-1133">Transmembrane helix</keyword>
<feature type="non-terminal residue" evidence="2">
    <location>
        <position position="1"/>
    </location>
</feature>
<accession>A0A368T2C0</accession>
<evidence type="ECO:0000256" key="1">
    <source>
        <dbReference type="SAM" id="Phobius"/>
    </source>
</evidence>
<organism evidence="2 3">
    <name type="scientific">Marinitenerispora sediminis</name>
    <dbReference type="NCBI Taxonomy" id="1931232"/>
    <lineage>
        <taxon>Bacteria</taxon>
        <taxon>Bacillati</taxon>
        <taxon>Actinomycetota</taxon>
        <taxon>Actinomycetes</taxon>
        <taxon>Streptosporangiales</taxon>
        <taxon>Nocardiopsidaceae</taxon>
        <taxon>Marinitenerispora</taxon>
    </lineage>
</organism>